<keyword evidence="3" id="KW-0812">Transmembrane</keyword>
<dbReference type="Gene3D" id="2.70.70.10">
    <property type="entry name" value="Glucose Permease (Domain IIA)"/>
    <property type="match status" value="1"/>
</dbReference>
<keyword evidence="3" id="KW-0472">Membrane</keyword>
<feature type="transmembrane region" description="Helical" evidence="3">
    <location>
        <begin position="7"/>
        <end position="27"/>
    </location>
</feature>
<keyword evidence="3" id="KW-1133">Transmembrane helix</keyword>
<dbReference type="CDD" id="cd12797">
    <property type="entry name" value="M23_peptidase"/>
    <property type="match status" value="1"/>
</dbReference>
<dbReference type="InterPro" id="IPR016047">
    <property type="entry name" value="M23ase_b-sheet_dom"/>
</dbReference>
<dbReference type="PANTHER" id="PTHR21666">
    <property type="entry name" value="PEPTIDASE-RELATED"/>
    <property type="match status" value="1"/>
</dbReference>
<dbReference type="RefSeq" id="WP_121923197.1">
    <property type="nucleotide sequence ID" value="NZ_REFO01000012.1"/>
</dbReference>
<feature type="domain" description="M23ase beta-sheet core" evidence="4">
    <location>
        <begin position="164"/>
        <end position="258"/>
    </location>
</feature>
<dbReference type="InterPro" id="IPR050570">
    <property type="entry name" value="Cell_wall_metabolism_enzyme"/>
</dbReference>
<dbReference type="Proteomes" id="UP000280842">
    <property type="component" value="Unassembled WGS sequence"/>
</dbReference>
<evidence type="ECO:0000256" key="2">
    <source>
        <dbReference type="SAM" id="Coils"/>
    </source>
</evidence>
<dbReference type="AlphaFoldDB" id="A0A3M0BFY3"/>
<dbReference type="PANTHER" id="PTHR21666:SF289">
    <property type="entry name" value="L-ALA--D-GLU ENDOPEPTIDASE"/>
    <property type="match status" value="1"/>
</dbReference>
<dbReference type="InterPro" id="IPR027417">
    <property type="entry name" value="P-loop_NTPase"/>
</dbReference>
<keyword evidence="5" id="KW-0378">Hydrolase</keyword>
<dbReference type="Gene3D" id="3.40.50.300">
    <property type="entry name" value="P-loop containing nucleotide triphosphate hydrolases"/>
    <property type="match status" value="1"/>
</dbReference>
<gene>
    <name evidence="5" type="ORF">CLV39_1072</name>
</gene>
<sequence>MDKKIKFLYIYTVGLTIFSFIIFYILINTKKDYKEFQKNYQTEIVSLQKEVLVLKEILKDREKELEKTKKEKEEIETKLKNIEEKIKKANHYLERKGIKVELPEGGIYIPENSKKIHLYAGNLEKSITKLLKTIQDIPVGVPLYGKITSGFGVRRDPFTGKKAFHTGIDLRATFKQPVFATANGKVVYAGWGRGYGKMVKIKHKYGFTTLYAHMYYIKVKTGQYVKAGQIIGYAGSTGRSTGVHLHYEIRRYGKLIDPKKMLYLNSKNRI</sequence>
<keyword evidence="6" id="KW-1185">Reference proteome</keyword>
<dbReference type="SUPFAM" id="SSF51261">
    <property type="entry name" value="Duplicated hybrid motif"/>
    <property type="match status" value="1"/>
</dbReference>
<evidence type="ECO:0000313" key="5">
    <source>
        <dbReference type="EMBL" id="RMA96061.1"/>
    </source>
</evidence>
<evidence type="ECO:0000313" key="6">
    <source>
        <dbReference type="Proteomes" id="UP000280842"/>
    </source>
</evidence>
<feature type="coiled-coil region" evidence="2">
    <location>
        <begin position="51"/>
        <end position="92"/>
    </location>
</feature>
<proteinExistence type="predicted"/>
<dbReference type="EMBL" id="REFO01000012">
    <property type="protein sequence ID" value="RMA96061.1"/>
    <property type="molecule type" value="Genomic_DNA"/>
</dbReference>
<comment type="caution">
    <text evidence="5">The sequence shown here is derived from an EMBL/GenBank/DDBJ whole genome shotgun (WGS) entry which is preliminary data.</text>
</comment>
<reference evidence="5 6" key="1">
    <citation type="submission" date="2018-10" db="EMBL/GenBank/DDBJ databases">
        <title>Genomic Encyclopedia of Archaeal and Bacterial Type Strains, Phase II (KMG-II): from individual species to whole genera.</title>
        <authorList>
            <person name="Goeker M."/>
        </authorList>
    </citation>
    <scope>NUCLEOTIDE SEQUENCE [LARGE SCALE GENOMIC DNA]</scope>
    <source>
        <strain evidence="5 6">VM1</strain>
    </source>
</reference>
<dbReference type="FunFam" id="2.70.70.10:FF:000006">
    <property type="entry name" value="M23 family peptidase"/>
    <property type="match status" value="1"/>
</dbReference>
<keyword evidence="2" id="KW-0175">Coiled coil</keyword>
<organism evidence="5 6">
    <name type="scientific">Hydrogenothermus marinus</name>
    <dbReference type="NCBI Taxonomy" id="133270"/>
    <lineage>
        <taxon>Bacteria</taxon>
        <taxon>Pseudomonadati</taxon>
        <taxon>Aquificota</taxon>
        <taxon>Aquificia</taxon>
        <taxon>Aquificales</taxon>
        <taxon>Hydrogenothermaceae</taxon>
        <taxon>Hydrogenothermus</taxon>
    </lineage>
</organism>
<dbReference type="GO" id="GO:0004222">
    <property type="term" value="F:metalloendopeptidase activity"/>
    <property type="evidence" value="ECO:0007669"/>
    <property type="project" value="TreeGrafter"/>
</dbReference>
<keyword evidence="1" id="KW-0732">Signal</keyword>
<dbReference type="OrthoDB" id="9809488at2"/>
<evidence type="ECO:0000259" key="4">
    <source>
        <dbReference type="Pfam" id="PF01551"/>
    </source>
</evidence>
<protein>
    <submittedName>
        <fullName evidence="5">Murein DD-endopeptidase MepM/ murein hydrolase activator NlpD</fullName>
    </submittedName>
</protein>
<accession>A0A3M0BFY3</accession>
<name>A0A3M0BFY3_9AQUI</name>
<dbReference type="Pfam" id="PF01551">
    <property type="entry name" value="Peptidase_M23"/>
    <property type="match status" value="1"/>
</dbReference>
<dbReference type="InterPro" id="IPR011055">
    <property type="entry name" value="Dup_hybrid_motif"/>
</dbReference>
<evidence type="ECO:0000256" key="3">
    <source>
        <dbReference type="SAM" id="Phobius"/>
    </source>
</evidence>
<evidence type="ECO:0000256" key="1">
    <source>
        <dbReference type="ARBA" id="ARBA00022729"/>
    </source>
</evidence>